<accession>A0A919NQU6</accession>
<organism evidence="1 2">
    <name type="scientific">Paractinoplanes tereljensis</name>
    <dbReference type="NCBI Taxonomy" id="571912"/>
    <lineage>
        <taxon>Bacteria</taxon>
        <taxon>Bacillati</taxon>
        <taxon>Actinomycetota</taxon>
        <taxon>Actinomycetes</taxon>
        <taxon>Micromonosporales</taxon>
        <taxon>Micromonosporaceae</taxon>
        <taxon>Paractinoplanes</taxon>
    </lineage>
</organism>
<dbReference type="RefSeq" id="WP_203809011.1">
    <property type="nucleotide sequence ID" value="NZ_BOMY01000033.1"/>
</dbReference>
<comment type="caution">
    <text evidence="1">The sequence shown here is derived from an EMBL/GenBank/DDBJ whole genome shotgun (WGS) entry which is preliminary data.</text>
</comment>
<reference evidence="1" key="1">
    <citation type="submission" date="2021-01" db="EMBL/GenBank/DDBJ databases">
        <title>Whole genome shotgun sequence of Actinoplanes tereljensis NBRC 105297.</title>
        <authorList>
            <person name="Komaki H."/>
            <person name="Tamura T."/>
        </authorList>
    </citation>
    <scope>NUCLEOTIDE SEQUENCE</scope>
    <source>
        <strain evidence="1">NBRC 105297</strain>
    </source>
</reference>
<proteinExistence type="predicted"/>
<dbReference type="Proteomes" id="UP000623608">
    <property type="component" value="Unassembled WGS sequence"/>
</dbReference>
<dbReference type="AlphaFoldDB" id="A0A919NQU6"/>
<sequence>MTVLDWLLGGDVAIRWQASESLSGEQELVATSGWGARLLAAQDWSGGAFLPREGWDRDVEPQPWTGVESTLTLLRQFGALLPAELVERIAQGCRWENDNQPFFDGETEPCINGRVVGLGVYFGRDVSAIVGRLLGEQLDDGGWNCWGSPRSSFDTTINVLEGLQAYEQMLDAWPELTEARRRGEEFLLERRLLRRRSTGEIVDPGYLRLSFPVRWHYDVLRGLEYFRGRDDPRLDEARQVLRDKRQPDGTWLLEHTHPGKVHFQMEEEGRPSRWNTLRALRALGAGTD</sequence>
<gene>
    <name evidence="1" type="ORF">Ate02nite_46720</name>
</gene>
<dbReference type="SUPFAM" id="SSF48239">
    <property type="entry name" value="Terpenoid cyclases/Protein prenyltransferases"/>
    <property type="match status" value="1"/>
</dbReference>
<evidence type="ECO:0000313" key="1">
    <source>
        <dbReference type="EMBL" id="GIF21942.1"/>
    </source>
</evidence>
<dbReference type="EMBL" id="BOMY01000033">
    <property type="protein sequence ID" value="GIF21942.1"/>
    <property type="molecule type" value="Genomic_DNA"/>
</dbReference>
<name>A0A919NQU6_9ACTN</name>
<evidence type="ECO:0000313" key="2">
    <source>
        <dbReference type="Proteomes" id="UP000623608"/>
    </source>
</evidence>
<protein>
    <recommendedName>
        <fullName evidence="3">Squalene cyclase</fullName>
    </recommendedName>
</protein>
<keyword evidence="2" id="KW-1185">Reference proteome</keyword>
<dbReference type="Gene3D" id="1.50.10.20">
    <property type="match status" value="1"/>
</dbReference>
<evidence type="ECO:0008006" key="3">
    <source>
        <dbReference type="Google" id="ProtNLM"/>
    </source>
</evidence>
<dbReference type="InterPro" id="IPR008930">
    <property type="entry name" value="Terpenoid_cyclase/PrenylTrfase"/>
</dbReference>